<proteinExistence type="predicted"/>
<dbReference type="PANTHER" id="PTHR12080:SF87">
    <property type="entry name" value="IG-LIKE DOMAIN-CONTAINING PROTEIN"/>
    <property type="match status" value="1"/>
</dbReference>
<dbReference type="Proteomes" id="UP000700334">
    <property type="component" value="Unassembled WGS sequence"/>
</dbReference>
<feature type="chain" id="PRO_5035197857" evidence="5">
    <location>
        <begin position="23"/>
        <end position="380"/>
    </location>
</feature>
<keyword evidence="2 5" id="KW-0732">Signal</keyword>
<evidence type="ECO:0000256" key="2">
    <source>
        <dbReference type="ARBA" id="ARBA00022729"/>
    </source>
</evidence>
<feature type="domain" description="Ig-like" evidence="6">
    <location>
        <begin position="292"/>
        <end position="367"/>
    </location>
</feature>
<evidence type="ECO:0000256" key="4">
    <source>
        <dbReference type="ARBA" id="ARBA00023180"/>
    </source>
</evidence>
<comment type="caution">
    <text evidence="7">The sequence shown here is derived from an EMBL/GenBank/DDBJ whole genome shotgun (WGS) entry which is preliminary data.</text>
</comment>
<evidence type="ECO:0000313" key="7">
    <source>
        <dbReference type="EMBL" id="KAG8507795.1"/>
    </source>
</evidence>
<dbReference type="GO" id="GO:0042110">
    <property type="term" value="P:T cell activation"/>
    <property type="evidence" value="ECO:0007669"/>
    <property type="project" value="TreeGrafter"/>
</dbReference>
<keyword evidence="4" id="KW-0325">Glycoprotein</keyword>
<dbReference type="GO" id="GO:0009897">
    <property type="term" value="C:external side of plasma membrane"/>
    <property type="evidence" value="ECO:0007669"/>
    <property type="project" value="TreeGrafter"/>
</dbReference>
<dbReference type="AlphaFoldDB" id="A0A8J5ZXZ9"/>
<dbReference type="EMBL" id="JAGFMF010012092">
    <property type="protein sequence ID" value="KAG8507795.1"/>
    <property type="molecule type" value="Genomic_DNA"/>
</dbReference>
<dbReference type="InterPro" id="IPR036179">
    <property type="entry name" value="Ig-like_dom_sf"/>
</dbReference>
<accession>A0A8J5ZXZ9</accession>
<name>A0A8J5ZXZ9_GALPY</name>
<dbReference type="PANTHER" id="PTHR12080">
    <property type="entry name" value="SIGNALING LYMPHOCYTIC ACTIVATION MOLECULE"/>
    <property type="match status" value="1"/>
</dbReference>
<sequence>MGYSLLWLLLLLGFFLAAKTIAKVTLGAAGRPEREEIEARYQGRVRVVGPGSSLQISHLSREDAGSYRAHVYLRDSPETHTWEYLLQVYEGGPRVPGLTSTCSPLHTELVSQPHVKMSSRVSENGSCTTILTCVADGGGDSVTYGWTPLGPRTVVSHKGSVLSVSSRPEDGTRIFTCVVKNAVSNSSSLPVWVLPSCTGTWNPSPHLCRPGILGGDAVGEIVTGTLGESATLTLEVPVGEEVESVTWSSCGLLAVLQPREAGVPTLASSLLGRPEPSHAAPSLLGTERLQEPNITARSLVTEDGTCSLMLTCSLQQAGEDVQYLWDPHSPGTVVSHGGTTLTVSWRAGSSDSLRCTTRNPVSHSSSSILARPLCSGNSSL</sequence>
<reference evidence="7" key="1">
    <citation type="journal article" date="2021" name="Evol. Appl.">
        <title>The genome of the Pyrenean desman and the effects of bottlenecks and inbreeding on the genomic landscape of an endangered species.</title>
        <authorList>
            <person name="Escoda L."/>
            <person name="Castresana J."/>
        </authorList>
    </citation>
    <scope>NUCLEOTIDE SEQUENCE</scope>
    <source>
        <strain evidence="7">IBE-C5619</strain>
    </source>
</reference>
<feature type="domain" description="Ig-like" evidence="6">
    <location>
        <begin position="113"/>
        <end position="190"/>
    </location>
</feature>
<evidence type="ECO:0000256" key="5">
    <source>
        <dbReference type="SAM" id="SignalP"/>
    </source>
</evidence>
<keyword evidence="8" id="KW-1185">Reference proteome</keyword>
<dbReference type="InterPro" id="IPR015631">
    <property type="entry name" value="CD2/SLAM_rcpt"/>
</dbReference>
<evidence type="ECO:0000256" key="1">
    <source>
        <dbReference type="ARBA" id="ARBA00004370"/>
    </source>
</evidence>
<comment type="subcellular location">
    <subcellularLocation>
        <location evidence="1">Membrane</location>
    </subcellularLocation>
</comment>
<evidence type="ECO:0000256" key="3">
    <source>
        <dbReference type="ARBA" id="ARBA00023136"/>
    </source>
</evidence>
<organism evidence="7 8">
    <name type="scientific">Galemys pyrenaicus</name>
    <name type="common">Iberian desman</name>
    <name type="synonym">Pyrenean desman</name>
    <dbReference type="NCBI Taxonomy" id="202257"/>
    <lineage>
        <taxon>Eukaryota</taxon>
        <taxon>Metazoa</taxon>
        <taxon>Chordata</taxon>
        <taxon>Craniata</taxon>
        <taxon>Vertebrata</taxon>
        <taxon>Euteleostomi</taxon>
        <taxon>Mammalia</taxon>
        <taxon>Eutheria</taxon>
        <taxon>Laurasiatheria</taxon>
        <taxon>Eulipotyphla</taxon>
        <taxon>Talpidae</taxon>
        <taxon>Galemys</taxon>
    </lineage>
</organism>
<keyword evidence="3" id="KW-0472">Membrane</keyword>
<protein>
    <submittedName>
        <fullName evidence="7">T-lymphocyte surface antigen Ly-9</fullName>
    </submittedName>
</protein>
<feature type="signal peptide" evidence="5">
    <location>
        <begin position="1"/>
        <end position="22"/>
    </location>
</feature>
<evidence type="ECO:0000259" key="6">
    <source>
        <dbReference type="PROSITE" id="PS50835"/>
    </source>
</evidence>
<dbReference type="Gene3D" id="2.60.40.10">
    <property type="entry name" value="Immunoglobulins"/>
    <property type="match status" value="3"/>
</dbReference>
<dbReference type="OrthoDB" id="8741746at2759"/>
<gene>
    <name evidence="7" type="ORF">J0S82_020256</name>
</gene>
<dbReference type="SUPFAM" id="SSF48726">
    <property type="entry name" value="Immunoglobulin"/>
    <property type="match status" value="1"/>
</dbReference>
<dbReference type="InterPro" id="IPR007110">
    <property type="entry name" value="Ig-like_dom"/>
</dbReference>
<dbReference type="InterPro" id="IPR013783">
    <property type="entry name" value="Ig-like_fold"/>
</dbReference>
<dbReference type="PROSITE" id="PS50835">
    <property type="entry name" value="IG_LIKE"/>
    <property type="match status" value="2"/>
</dbReference>
<evidence type="ECO:0000313" key="8">
    <source>
        <dbReference type="Proteomes" id="UP000700334"/>
    </source>
</evidence>